<dbReference type="Gramene" id="AET5Gv20794700.2">
    <property type="protein sequence ID" value="AET5Gv20794700.2"/>
    <property type="gene ID" value="AET5Gv20794700"/>
</dbReference>
<reference evidence="2" key="3">
    <citation type="journal article" date="2017" name="Nature">
        <title>Genome sequence of the progenitor of the wheat D genome Aegilops tauschii.</title>
        <authorList>
            <person name="Luo M.C."/>
            <person name="Gu Y.Q."/>
            <person name="Puiu D."/>
            <person name="Wang H."/>
            <person name="Twardziok S.O."/>
            <person name="Deal K.R."/>
            <person name="Huo N."/>
            <person name="Zhu T."/>
            <person name="Wang L."/>
            <person name="Wang Y."/>
            <person name="McGuire P.E."/>
            <person name="Liu S."/>
            <person name="Long H."/>
            <person name="Ramasamy R.K."/>
            <person name="Rodriguez J.C."/>
            <person name="Van S.L."/>
            <person name="Yuan L."/>
            <person name="Wang Z."/>
            <person name="Xia Z."/>
            <person name="Xiao L."/>
            <person name="Anderson O.D."/>
            <person name="Ouyang S."/>
            <person name="Liang Y."/>
            <person name="Zimin A.V."/>
            <person name="Pertea G."/>
            <person name="Qi P."/>
            <person name="Bennetzen J.L."/>
            <person name="Dai X."/>
            <person name="Dawson M.W."/>
            <person name="Muller H.G."/>
            <person name="Kugler K."/>
            <person name="Rivarola-Duarte L."/>
            <person name="Spannagl M."/>
            <person name="Mayer K.F.X."/>
            <person name="Lu F.H."/>
            <person name="Bevan M.W."/>
            <person name="Leroy P."/>
            <person name="Li P."/>
            <person name="You F.M."/>
            <person name="Sun Q."/>
            <person name="Liu Z."/>
            <person name="Lyons E."/>
            <person name="Wicker T."/>
            <person name="Salzberg S.L."/>
            <person name="Devos K.M."/>
            <person name="Dvorak J."/>
        </authorList>
    </citation>
    <scope>NUCLEOTIDE SEQUENCE [LARGE SCALE GENOMIC DNA]</scope>
    <source>
        <strain evidence="2">cv. AL8/78</strain>
    </source>
</reference>
<reference evidence="3" key="1">
    <citation type="journal article" date="2014" name="Science">
        <title>Ancient hybridizations among the ancestral genomes of bread wheat.</title>
        <authorList>
            <consortium name="International Wheat Genome Sequencing Consortium,"/>
            <person name="Marcussen T."/>
            <person name="Sandve S.R."/>
            <person name="Heier L."/>
            <person name="Spannagl M."/>
            <person name="Pfeifer M."/>
            <person name="Jakobsen K.S."/>
            <person name="Wulff B.B."/>
            <person name="Steuernagel B."/>
            <person name="Mayer K.F."/>
            <person name="Olsen O.A."/>
        </authorList>
    </citation>
    <scope>NUCLEOTIDE SEQUENCE [LARGE SCALE GENOMIC DNA]</scope>
    <source>
        <strain evidence="3">cv. AL8/78</strain>
    </source>
</reference>
<dbReference type="GeneID" id="141022986"/>
<evidence type="ECO:0000313" key="3">
    <source>
        <dbReference type="Proteomes" id="UP000015105"/>
    </source>
</evidence>
<reference evidence="3" key="2">
    <citation type="journal article" date="2017" name="Nat. Plants">
        <title>The Aegilops tauschii genome reveals multiple impacts of transposons.</title>
        <authorList>
            <person name="Zhao G."/>
            <person name="Zou C."/>
            <person name="Li K."/>
            <person name="Wang K."/>
            <person name="Li T."/>
            <person name="Gao L."/>
            <person name="Zhang X."/>
            <person name="Wang H."/>
            <person name="Yang Z."/>
            <person name="Liu X."/>
            <person name="Jiang W."/>
            <person name="Mao L."/>
            <person name="Kong X."/>
            <person name="Jiao Y."/>
            <person name="Jia J."/>
        </authorList>
    </citation>
    <scope>NUCLEOTIDE SEQUENCE [LARGE SCALE GENOMIC DNA]</scope>
    <source>
        <strain evidence="3">cv. AL8/78</strain>
    </source>
</reference>
<dbReference type="Gramene" id="AET5Gv20794700.1">
    <property type="protein sequence ID" value="AET5Gv20794700.1"/>
    <property type="gene ID" value="AET5Gv20794700"/>
</dbReference>
<accession>A0A453LJ54</accession>
<organism evidence="2 3">
    <name type="scientific">Aegilops tauschii subsp. strangulata</name>
    <name type="common">Goatgrass</name>
    <dbReference type="NCBI Taxonomy" id="200361"/>
    <lineage>
        <taxon>Eukaryota</taxon>
        <taxon>Viridiplantae</taxon>
        <taxon>Streptophyta</taxon>
        <taxon>Embryophyta</taxon>
        <taxon>Tracheophyta</taxon>
        <taxon>Spermatophyta</taxon>
        <taxon>Magnoliopsida</taxon>
        <taxon>Liliopsida</taxon>
        <taxon>Poales</taxon>
        <taxon>Poaceae</taxon>
        <taxon>BOP clade</taxon>
        <taxon>Pooideae</taxon>
        <taxon>Triticodae</taxon>
        <taxon>Triticeae</taxon>
        <taxon>Triticinae</taxon>
        <taxon>Aegilops</taxon>
    </lineage>
</organism>
<dbReference type="EnsemblPlants" id="AET5Gv20794700.1">
    <property type="protein sequence ID" value="AET5Gv20794700.1"/>
    <property type="gene ID" value="AET5Gv20794700"/>
</dbReference>
<name>A0A453LJ54_AEGTS</name>
<dbReference type="PANTHER" id="PTHR31175">
    <property type="entry name" value="AUXIN-RESPONSIVE FAMILY PROTEIN"/>
    <property type="match status" value="1"/>
</dbReference>
<reference evidence="2" key="5">
    <citation type="journal article" date="2021" name="G3 (Bethesda)">
        <title>Aegilops tauschii genome assembly Aet v5.0 features greater sequence contiguity and improved annotation.</title>
        <authorList>
            <person name="Wang L."/>
            <person name="Zhu T."/>
            <person name="Rodriguez J.C."/>
            <person name="Deal K.R."/>
            <person name="Dubcovsky J."/>
            <person name="McGuire P.E."/>
            <person name="Lux T."/>
            <person name="Spannagl M."/>
            <person name="Mayer K.F.X."/>
            <person name="Baldrich P."/>
            <person name="Meyers B.C."/>
            <person name="Huo N."/>
            <person name="Gu Y.Q."/>
            <person name="Zhou H."/>
            <person name="Devos K.M."/>
            <person name="Bennetzen J.L."/>
            <person name="Unver T."/>
            <person name="Budak H."/>
            <person name="Gulick P.J."/>
            <person name="Galiba G."/>
            <person name="Kalapos B."/>
            <person name="Nelson D.R."/>
            <person name="Li P."/>
            <person name="You F.M."/>
            <person name="Luo M.C."/>
            <person name="Dvorak J."/>
        </authorList>
    </citation>
    <scope>NUCLEOTIDE SEQUENCE [LARGE SCALE GENOMIC DNA]</scope>
    <source>
        <strain evidence="2">cv. AL8/78</strain>
    </source>
</reference>
<dbReference type="RefSeq" id="XP_073355379.1">
    <property type="nucleotide sequence ID" value="XM_073499278.1"/>
</dbReference>
<dbReference type="Pfam" id="PF02519">
    <property type="entry name" value="Auxin_inducible"/>
    <property type="match status" value="1"/>
</dbReference>
<sequence length="118" mass="13059">MVSAKRLAQPAKKWQRMAAVGRKRLAQSTVVKRAAEECYATTSVAVKGHAAWCNRADGGRFKVPLAYLGTAVFIKLLRMSQGEFGFTGSDDSRIVLPATLWLWNTPCACSGEMLPRRW</sequence>
<dbReference type="AlphaFoldDB" id="A0A453LJ54"/>
<protein>
    <submittedName>
        <fullName evidence="2">Uncharacterized protein</fullName>
    </submittedName>
</protein>
<dbReference type="GO" id="GO:0009733">
    <property type="term" value="P:response to auxin"/>
    <property type="evidence" value="ECO:0007669"/>
    <property type="project" value="InterPro"/>
</dbReference>
<reference evidence="2" key="4">
    <citation type="submission" date="2019-03" db="UniProtKB">
        <authorList>
            <consortium name="EnsemblPlants"/>
        </authorList>
    </citation>
    <scope>IDENTIFICATION</scope>
</reference>
<evidence type="ECO:0000256" key="1">
    <source>
        <dbReference type="ARBA" id="ARBA00006974"/>
    </source>
</evidence>
<proteinExistence type="inferred from homology"/>
<dbReference type="InterPro" id="IPR003676">
    <property type="entry name" value="SAUR_fam"/>
</dbReference>
<dbReference type="Proteomes" id="UP000015105">
    <property type="component" value="Chromosome 5D"/>
</dbReference>
<dbReference type="PANTHER" id="PTHR31175:SF116">
    <property type="entry name" value="SAUR55-AUXIN-RESPONSIVE SAUR FAMILY MEMBER"/>
    <property type="match status" value="1"/>
</dbReference>
<dbReference type="EnsemblPlants" id="AET5Gv20794700.2">
    <property type="protein sequence ID" value="AET5Gv20794700.2"/>
    <property type="gene ID" value="AET5Gv20794700"/>
</dbReference>
<keyword evidence="3" id="KW-1185">Reference proteome</keyword>
<evidence type="ECO:0000313" key="2">
    <source>
        <dbReference type="EnsemblPlants" id="AET5Gv20794700.2"/>
    </source>
</evidence>
<comment type="similarity">
    <text evidence="1">Belongs to the ARG7 family.</text>
</comment>